<comment type="caution">
    <text evidence="1">The sequence shown here is derived from an EMBL/GenBank/DDBJ whole genome shotgun (WGS) entry which is preliminary data.</text>
</comment>
<dbReference type="RefSeq" id="WP_322611345.1">
    <property type="nucleotide sequence ID" value="NZ_JAXLNX010000007.1"/>
</dbReference>
<proteinExistence type="predicted"/>
<reference evidence="1 2" key="1">
    <citation type="submission" date="2023-12" db="EMBL/GenBank/DDBJ databases">
        <title>Genome comparison identifies genes involved in endophytic behavior of Lysinibacillus irui and provides insights into its role as a plant-growth promoting bacterium.</title>
        <authorList>
            <person name="Hilario S."/>
            <person name="Matos I."/>
            <person name="Goncalves M.F.M."/>
            <person name="Pardo C.A."/>
            <person name="Santos M.J."/>
        </authorList>
    </citation>
    <scope>NUCLEOTIDE SEQUENCE [LARGE SCALE GENOMIC DNA]</scope>
    <source>
        <strain evidence="1 2">B3</strain>
    </source>
</reference>
<accession>A0ABU5NFR5</accession>
<organism evidence="1 2">
    <name type="scientific">Lysinibacillus irui</name>
    <dbReference type="NCBI Taxonomy" id="2998077"/>
    <lineage>
        <taxon>Bacteria</taxon>
        <taxon>Bacillati</taxon>
        <taxon>Bacillota</taxon>
        <taxon>Bacilli</taxon>
        <taxon>Bacillales</taxon>
        <taxon>Bacillaceae</taxon>
        <taxon>Lysinibacillus</taxon>
    </lineage>
</organism>
<keyword evidence="2" id="KW-1185">Reference proteome</keyword>
<gene>
    <name evidence="1" type="ORF">U6C28_01125</name>
</gene>
<protein>
    <submittedName>
        <fullName evidence="1">Uncharacterized protein</fullName>
    </submittedName>
</protein>
<dbReference type="Proteomes" id="UP001289615">
    <property type="component" value="Unassembled WGS sequence"/>
</dbReference>
<evidence type="ECO:0000313" key="2">
    <source>
        <dbReference type="Proteomes" id="UP001289615"/>
    </source>
</evidence>
<evidence type="ECO:0000313" key="1">
    <source>
        <dbReference type="EMBL" id="MEA0974880.1"/>
    </source>
</evidence>
<dbReference type="EMBL" id="JAXUIA010000001">
    <property type="protein sequence ID" value="MEA0974880.1"/>
    <property type="molecule type" value="Genomic_DNA"/>
</dbReference>
<sequence length="216" mass="25441">MEKAIYGLAADFDAVHWDIKGKNVEYFHVEPSTVKYADNVAFTLEHEPKEIITTTKDQENGQLILVQKGPLLFFKFVPTTKHGERFYRYVKLQRLRKCSYIFKKILSYRDVHNEKKLMWAMDSKEKILINHGTVFEICLTNSPRDNTTFCTTDVNDPRLKGINWITNVELKGGSHWEQHLETEELKDMIEEFDLTSKRIDHLLSKNYNKILISNER</sequence>
<name>A0ABU5NFR5_9BACI</name>